<dbReference type="RefSeq" id="WP_227477248.1">
    <property type="nucleotide sequence ID" value="NZ_JAFMPT010000011.1"/>
</dbReference>
<dbReference type="PANTHER" id="PTHR37804">
    <property type="entry name" value="CDAA REGULATORY PROTEIN CDAR"/>
    <property type="match status" value="1"/>
</dbReference>
<protein>
    <submittedName>
        <fullName evidence="1">YbbR-like domain-containing protein</fullName>
    </submittedName>
</protein>
<sequence length="322" mass="36689">MKKKRATYKFEFFKGKAIKNFSVFLIAAFSFLLLTKLSNNYTEKLVFKVNLSNLKDEIVVLDDSSNTIEVFVKSKGFNLLKYTFYNPKPILLDGNKDVIKKGKTMSWGALKNLHVIRENLGESFDIISITPDTLTFNFDILETKQVPIIFNNEINYALGYNVLGEIELSNDSVKLIGSQSHLKTISEIATNTLQLSEVKENIDQTLGLKLPENSNIKIVPEEVNVKGVVKRFTEGNISVPIELINVPIGVKLNYFPKEVELSYYVDLEAYSSVKASDFKIVCDYKDLKDEEQRFLAIEISETSNLVKSTRLKQNRIQFIILK</sequence>
<evidence type="ECO:0000313" key="2">
    <source>
        <dbReference type="Proteomes" id="UP000778797"/>
    </source>
</evidence>
<gene>
    <name evidence="1" type="ORF">J1C55_09420</name>
</gene>
<reference evidence="1" key="1">
    <citation type="submission" date="2021-03" db="EMBL/GenBank/DDBJ databases">
        <authorList>
            <person name="Ping X."/>
        </authorList>
    </citation>
    <scope>NUCLEOTIDE SEQUENCE</scope>
    <source>
        <strain evidence="1">E313</strain>
    </source>
</reference>
<dbReference type="Pfam" id="PF07949">
    <property type="entry name" value="YbbR"/>
    <property type="match status" value="1"/>
</dbReference>
<proteinExistence type="predicted"/>
<dbReference type="Gene3D" id="2.170.120.40">
    <property type="entry name" value="YbbR-like domain"/>
    <property type="match status" value="1"/>
</dbReference>
<reference evidence="1" key="2">
    <citation type="submission" date="2021-10" db="EMBL/GenBank/DDBJ databases">
        <title>Genome of Winogradskyella sp. E313.</title>
        <authorList>
            <person name="Zhou Y."/>
        </authorList>
    </citation>
    <scope>NUCLEOTIDE SEQUENCE</scope>
    <source>
        <strain evidence="1">E313</strain>
    </source>
</reference>
<evidence type="ECO:0000313" key="1">
    <source>
        <dbReference type="EMBL" id="MCC1484807.1"/>
    </source>
</evidence>
<comment type="caution">
    <text evidence="1">The sequence shown here is derived from an EMBL/GenBank/DDBJ whole genome shotgun (WGS) entry which is preliminary data.</text>
</comment>
<dbReference type="EMBL" id="JAFMPT010000011">
    <property type="protein sequence ID" value="MCC1484807.1"/>
    <property type="molecule type" value="Genomic_DNA"/>
</dbReference>
<name>A0ABS8EPM1_9FLAO</name>
<dbReference type="Proteomes" id="UP000778797">
    <property type="component" value="Unassembled WGS sequence"/>
</dbReference>
<organism evidence="1 2">
    <name type="scientific">Winogradskyella immobilis</name>
    <dbReference type="NCBI Taxonomy" id="2816852"/>
    <lineage>
        <taxon>Bacteria</taxon>
        <taxon>Pseudomonadati</taxon>
        <taxon>Bacteroidota</taxon>
        <taxon>Flavobacteriia</taxon>
        <taxon>Flavobacteriales</taxon>
        <taxon>Flavobacteriaceae</taxon>
        <taxon>Winogradskyella</taxon>
    </lineage>
</organism>
<dbReference type="PANTHER" id="PTHR37804:SF1">
    <property type="entry name" value="CDAA REGULATORY PROTEIN CDAR"/>
    <property type="match status" value="1"/>
</dbReference>
<dbReference type="InterPro" id="IPR012505">
    <property type="entry name" value="YbbR"/>
</dbReference>
<keyword evidence="2" id="KW-1185">Reference proteome</keyword>
<dbReference type="InterPro" id="IPR053154">
    <property type="entry name" value="c-di-AMP_regulator"/>
</dbReference>
<accession>A0ABS8EPM1</accession>